<evidence type="ECO:0000256" key="2">
    <source>
        <dbReference type="ARBA" id="ARBA00023015"/>
    </source>
</evidence>
<dbReference type="PROSITE" id="PS51094">
    <property type="entry name" value="PTS_EIIA_TYPE_2"/>
    <property type="match status" value="1"/>
</dbReference>
<dbReference type="PANTHER" id="PTHR30185:SF18">
    <property type="entry name" value="TRANSCRIPTIONAL REGULATOR MTLR"/>
    <property type="match status" value="1"/>
</dbReference>
<keyword evidence="1" id="KW-0677">Repeat</keyword>
<keyword evidence="7" id="KW-1185">Reference proteome</keyword>
<dbReference type="SUPFAM" id="SSF46785">
    <property type="entry name" value="Winged helix' DNA-binding domain"/>
    <property type="match status" value="1"/>
</dbReference>
<dbReference type="InterPro" id="IPR036634">
    <property type="entry name" value="PRD_sf"/>
</dbReference>
<accession>A0A7X6S374</accession>
<sequence length="660" mass="75263">MPEMWLTEREEKIIDVLLQNGPQTVKNLLDVTKMSRRTLYRDLQNLQASLTRYGAFLVKEDNKYQLQGDFSAFKHAEKIIEWTQSSRNVAELILLLMDQTTLTQIMTHFGISQPTATADLKIIEQNMQRNAAQLSRDKGLHIVGSEFTKRSLMVSALKKSLTTLEILKMSPKIFADNKIVNRLSYDEFAAINSAFDAEDMSNLSDRTQALIRLFFVTTLLRIKTGNLIPADDERHPSKDALEFVTRIASHLPGNWLKLPEILYLATITDSLYFQQNDNLLFAEKYDADFINKVRQLVTVVSDEVNIEFVRDNTLFSLLNAHLRSIFIVPQLFEDEKSTFIQSIQVEHARLFAVIDKALTKVFGKQFPLDEIAFVTLHFTSTLERSSVVLPMQAALVTDRGRISAEFFARTLKTQFPFIESIQILQLSNFSQDMANDYDIVFTTKEMGKDFIKVDPDFQASNFNDIAHAIRKIRARMDRHPRQNQHKREFLNIQDFLQQSQQIITDFNIKELMNPADFEGTVAAIVADIPWIKRQAEVVKVLVKRFTETPFGIPGTNIALVHGISADIVKPYFAIVDLNQAIAVLGSDKQEMTVNRILVLIAPQNVNDITNSILGRITSSIIEYSLYTAIYRSGNYEIIYELLNKIINEALQNYGALAGNV</sequence>
<evidence type="ECO:0000259" key="5">
    <source>
        <dbReference type="PROSITE" id="PS51372"/>
    </source>
</evidence>
<dbReference type="EMBL" id="JAAXPN010000001">
    <property type="protein sequence ID" value="NKZ23672.1"/>
    <property type="molecule type" value="Genomic_DNA"/>
</dbReference>
<dbReference type="InterPro" id="IPR050661">
    <property type="entry name" value="BglG_antiterminators"/>
</dbReference>
<evidence type="ECO:0000256" key="3">
    <source>
        <dbReference type="ARBA" id="ARBA00023163"/>
    </source>
</evidence>
<reference evidence="6 7" key="1">
    <citation type="submission" date="2020-04" db="EMBL/GenBank/DDBJ databases">
        <title>MicrobeNet Type strains.</title>
        <authorList>
            <person name="Nicholson A.C."/>
        </authorList>
    </citation>
    <scope>NUCLEOTIDE SEQUENCE [LARGE SCALE GENOMIC DNA]</scope>
    <source>
        <strain evidence="6 7">CCUG 61472</strain>
    </source>
</reference>
<dbReference type="Gene3D" id="3.40.930.10">
    <property type="entry name" value="Mannitol-specific EII, Chain A"/>
    <property type="match status" value="1"/>
</dbReference>
<evidence type="ECO:0000259" key="4">
    <source>
        <dbReference type="PROSITE" id="PS51094"/>
    </source>
</evidence>
<dbReference type="InterPro" id="IPR011608">
    <property type="entry name" value="PRD"/>
</dbReference>
<dbReference type="Gene3D" id="1.10.10.10">
    <property type="entry name" value="Winged helix-like DNA-binding domain superfamily/Winged helix DNA-binding domain"/>
    <property type="match status" value="1"/>
</dbReference>
<gene>
    <name evidence="6" type="ORF">HF964_02465</name>
</gene>
<dbReference type="Gene3D" id="1.10.1790.10">
    <property type="entry name" value="PRD domain"/>
    <property type="match status" value="1"/>
</dbReference>
<dbReference type="InterPro" id="IPR036390">
    <property type="entry name" value="WH_DNA-bd_sf"/>
</dbReference>
<dbReference type="Pfam" id="PF00359">
    <property type="entry name" value="PTS_EIIA_2"/>
    <property type="match status" value="1"/>
</dbReference>
<comment type="caution">
    <text evidence="6">The sequence shown here is derived from an EMBL/GenBank/DDBJ whole genome shotgun (WGS) entry which is preliminary data.</text>
</comment>
<keyword evidence="2" id="KW-0805">Transcription regulation</keyword>
<evidence type="ECO:0000256" key="1">
    <source>
        <dbReference type="ARBA" id="ARBA00022737"/>
    </source>
</evidence>
<dbReference type="InterPro" id="IPR036388">
    <property type="entry name" value="WH-like_DNA-bd_sf"/>
</dbReference>
<dbReference type="GO" id="GO:0006355">
    <property type="term" value="P:regulation of DNA-templated transcription"/>
    <property type="evidence" value="ECO:0007669"/>
    <property type="project" value="InterPro"/>
</dbReference>
<dbReference type="SUPFAM" id="SSF63520">
    <property type="entry name" value="PTS-regulatory domain, PRD"/>
    <property type="match status" value="1"/>
</dbReference>
<feature type="domain" description="PRD" evidence="5">
    <location>
        <begin position="284"/>
        <end position="388"/>
    </location>
</feature>
<organism evidence="6 7">
    <name type="scientific">Periweissella fabalis</name>
    <dbReference type="NCBI Taxonomy" id="1070421"/>
    <lineage>
        <taxon>Bacteria</taxon>
        <taxon>Bacillati</taxon>
        <taxon>Bacillota</taxon>
        <taxon>Bacilli</taxon>
        <taxon>Lactobacillales</taxon>
        <taxon>Lactobacillaceae</taxon>
        <taxon>Periweissella</taxon>
    </lineage>
</organism>
<dbReference type="PANTHER" id="PTHR30185">
    <property type="entry name" value="CRYPTIC BETA-GLUCOSIDE BGL OPERON ANTITERMINATOR"/>
    <property type="match status" value="1"/>
</dbReference>
<dbReference type="Proteomes" id="UP000549765">
    <property type="component" value="Unassembled WGS sequence"/>
</dbReference>
<dbReference type="Pfam" id="PF00874">
    <property type="entry name" value="PRD"/>
    <property type="match status" value="1"/>
</dbReference>
<dbReference type="AlphaFoldDB" id="A0A7X6S374"/>
<evidence type="ECO:0000313" key="6">
    <source>
        <dbReference type="EMBL" id="NKZ23672.1"/>
    </source>
</evidence>
<evidence type="ECO:0000313" key="7">
    <source>
        <dbReference type="Proteomes" id="UP000549765"/>
    </source>
</evidence>
<dbReference type="InterPro" id="IPR016152">
    <property type="entry name" value="PTrfase/Anion_transptr"/>
</dbReference>
<proteinExistence type="predicted"/>
<dbReference type="SUPFAM" id="SSF55804">
    <property type="entry name" value="Phoshotransferase/anion transport protein"/>
    <property type="match status" value="1"/>
</dbReference>
<keyword evidence="3" id="KW-0804">Transcription</keyword>
<protein>
    <submittedName>
        <fullName evidence="6">PTS transporter subunit EIIA</fullName>
    </submittedName>
</protein>
<dbReference type="PROSITE" id="PS51372">
    <property type="entry name" value="PRD_2"/>
    <property type="match status" value="1"/>
</dbReference>
<name>A0A7X6S374_9LACO</name>
<feature type="domain" description="PTS EIIA type-2" evidence="4">
    <location>
        <begin position="495"/>
        <end position="645"/>
    </location>
</feature>
<dbReference type="InterPro" id="IPR002178">
    <property type="entry name" value="PTS_EIIA_type-2_dom"/>
</dbReference>